<organism evidence="2 3">
    <name type="scientific">Alloacidobacterium dinghuense</name>
    <dbReference type="NCBI Taxonomy" id="2763107"/>
    <lineage>
        <taxon>Bacteria</taxon>
        <taxon>Pseudomonadati</taxon>
        <taxon>Acidobacteriota</taxon>
        <taxon>Terriglobia</taxon>
        <taxon>Terriglobales</taxon>
        <taxon>Acidobacteriaceae</taxon>
        <taxon>Alloacidobacterium</taxon>
    </lineage>
</organism>
<dbReference type="Pfam" id="PF00462">
    <property type="entry name" value="Glutaredoxin"/>
    <property type="match status" value="1"/>
</dbReference>
<dbReference type="PROSITE" id="PS51354">
    <property type="entry name" value="GLUTAREDOXIN_2"/>
    <property type="match status" value="1"/>
</dbReference>
<proteinExistence type="predicted"/>
<dbReference type="SUPFAM" id="SSF52833">
    <property type="entry name" value="Thioredoxin-like"/>
    <property type="match status" value="1"/>
</dbReference>
<dbReference type="InterPro" id="IPR036249">
    <property type="entry name" value="Thioredoxin-like_sf"/>
</dbReference>
<evidence type="ECO:0000313" key="2">
    <source>
        <dbReference type="EMBL" id="QNI30167.1"/>
    </source>
</evidence>
<dbReference type="Gene3D" id="3.40.30.10">
    <property type="entry name" value="Glutaredoxin"/>
    <property type="match status" value="1"/>
</dbReference>
<dbReference type="KEGG" id="adin:H7849_13280"/>
<accession>A0A7G8BC97</accession>
<protein>
    <submittedName>
        <fullName evidence="2">Glutathione S-transferase N-terminal domain-containing protein</fullName>
    </submittedName>
</protein>
<dbReference type="InterPro" id="IPR002109">
    <property type="entry name" value="Glutaredoxin"/>
</dbReference>
<keyword evidence="2" id="KW-0808">Transferase</keyword>
<name>A0A7G8BC97_9BACT</name>
<reference evidence="2 3" key="1">
    <citation type="submission" date="2020-08" db="EMBL/GenBank/DDBJ databases">
        <title>Edaphobacter telluris sp. nov. and Acidobacterium dinghuensis sp. nov., two acidobacteria isolated from forest soil.</title>
        <authorList>
            <person name="Fu J."/>
            <person name="Qiu L."/>
        </authorList>
    </citation>
    <scope>NUCLEOTIDE SEQUENCE [LARGE SCALE GENOMIC DNA]</scope>
    <source>
        <strain evidence="2">4Y35</strain>
    </source>
</reference>
<feature type="domain" description="Glutaredoxin" evidence="1">
    <location>
        <begin position="5"/>
        <end position="64"/>
    </location>
</feature>
<dbReference type="AlphaFoldDB" id="A0A7G8BC97"/>
<keyword evidence="3" id="KW-1185">Reference proteome</keyword>
<dbReference type="EMBL" id="CP060394">
    <property type="protein sequence ID" value="QNI30167.1"/>
    <property type="molecule type" value="Genomic_DNA"/>
</dbReference>
<gene>
    <name evidence="2" type="ORF">H7849_13280</name>
</gene>
<evidence type="ECO:0000313" key="3">
    <source>
        <dbReference type="Proteomes" id="UP000515312"/>
    </source>
</evidence>
<dbReference type="Proteomes" id="UP000515312">
    <property type="component" value="Chromosome"/>
</dbReference>
<evidence type="ECO:0000259" key="1">
    <source>
        <dbReference type="Pfam" id="PF00462"/>
    </source>
</evidence>
<dbReference type="RefSeq" id="WP_186739836.1">
    <property type="nucleotide sequence ID" value="NZ_CP060394.1"/>
</dbReference>
<sequence>MAKLELYGSASCPYTKELREWLEWTRRDFVEYDIESDADARERMRSLDRSLHTVPVLVEDGEVIQVGWRGHGCVVGSGS</sequence>
<dbReference type="GO" id="GO:0016740">
    <property type="term" value="F:transferase activity"/>
    <property type="evidence" value="ECO:0007669"/>
    <property type="project" value="UniProtKB-KW"/>
</dbReference>
<dbReference type="CDD" id="cd02976">
    <property type="entry name" value="NrdH"/>
    <property type="match status" value="1"/>
</dbReference>